<dbReference type="Gene3D" id="3.40.50.720">
    <property type="entry name" value="NAD(P)-binding Rossmann-like Domain"/>
    <property type="match status" value="1"/>
</dbReference>
<evidence type="ECO:0000313" key="3">
    <source>
        <dbReference type="Proteomes" id="UP000237755"/>
    </source>
</evidence>
<reference evidence="2 3" key="1">
    <citation type="journal article" date="2008" name="Int. J. Syst. Evol. Microbiol.">
        <title>Leifsonia pindariensis sp. nov., isolated from the Pindari glacier of the Indian Himalayas, and emended description of the genus Leifsonia.</title>
        <authorList>
            <person name="Reddy G.S."/>
            <person name="Prabagaran S.R."/>
            <person name="Shivaji S."/>
        </authorList>
    </citation>
    <scope>NUCLEOTIDE SEQUENCE [LARGE SCALE GENOMIC DNA]</scope>
    <source>
        <strain evidence="2 3">PON 10</strain>
    </source>
</reference>
<dbReference type="InterPro" id="IPR013149">
    <property type="entry name" value="ADH-like_C"/>
</dbReference>
<dbReference type="SUPFAM" id="SSF51735">
    <property type="entry name" value="NAD(P)-binding Rossmann-fold domains"/>
    <property type="match status" value="1"/>
</dbReference>
<name>A0ABX5AZ20_9MICO</name>
<evidence type="ECO:0000259" key="1">
    <source>
        <dbReference type="SMART" id="SM00829"/>
    </source>
</evidence>
<dbReference type="SUPFAM" id="SSF50129">
    <property type="entry name" value="GroES-like"/>
    <property type="match status" value="1"/>
</dbReference>
<gene>
    <name evidence="2" type="ORF">GY24_04790</name>
</gene>
<dbReference type="InterPro" id="IPR014188">
    <property type="entry name" value="Acrylyl-CoA_reductase_AcuI"/>
</dbReference>
<dbReference type="PANTHER" id="PTHR43677">
    <property type="entry name" value="SHORT-CHAIN DEHYDROGENASE/REDUCTASE"/>
    <property type="match status" value="1"/>
</dbReference>
<feature type="domain" description="Enoyl reductase (ER)" evidence="1">
    <location>
        <begin position="38"/>
        <end position="345"/>
    </location>
</feature>
<organism evidence="2 3">
    <name type="scientific">Microterricola pindariensis</name>
    <dbReference type="NCBI Taxonomy" id="478010"/>
    <lineage>
        <taxon>Bacteria</taxon>
        <taxon>Bacillati</taxon>
        <taxon>Actinomycetota</taxon>
        <taxon>Actinomycetes</taxon>
        <taxon>Micrococcales</taxon>
        <taxon>Microbacteriaceae</taxon>
        <taxon>Microterricola</taxon>
    </lineage>
</organism>
<dbReference type="Proteomes" id="UP000237755">
    <property type="component" value="Unassembled WGS sequence"/>
</dbReference>
<dbReference type="InterPro" id="IPR036291">
    <property type="entry name" value="NAD(P)-bd_dom_sf"/>
</dbReference>
<dbReference type="Gene3D" id="3.90.180.10">
    <property type="entry name" value="Medium-chain alcohol dehydrogenases, catalytic domain"/>
    <property type="match status" value="1"/>
</dbReference>
<dbReference type="RefSeq" id="WP_104474605.1">
    <property type="nucleotide sequence ID" value="NZ_MPZN01000010.1"/>
</dbReference>
<evidence type="ECO:0000313" key="2">
    <source>
        <dbReference type="EMBL" id="PPL19641.1"/>
    </source>
</evidence>
<keyword evidence="3" id="KW-1185">Reference proteome</keyword>
<dbReference type="Pfam" id="PF08240">
    <property type="entry name" value="ADH_N"/>
    <property type="match status" value="1"/>
</dbReference>
<dbReference type="SMART" id="SM00829">
    <property type="entry name" value="PKS_ER"/>
    <property type="match status" value="1"/>
</dbReference>
<dbReference type="Pfam" id="PF00107">
    <property type="entry name" value="ADH_zinc_N"/>
    <property type="match status" value="1"/>
</dbReference>
<dbReference type="InterPro" id="IPR011032">
    <property type="entry name" value="GroES-like_sf"/>
</dbReference>
<sequence>MSDQFRAIVVDSVADAAGTGPRQRGALRTIDEGFFTAGSDEHPAALTLESGVALDVEYSGVNYKDGLAVAGRPGVVRRTPLIAGIDVVGTVRSSPDARWAAGERVVLNGAGLGEGLHGGLSERALVSPDSLVRLPSAISARRAAAIGTAGFTAMLSLMALEKQGIGPRSGEILVTGAAGGVGSVAIMLLARAGYSVTAASGRAESEADYLRGLGASSVIDRAELSEPGRPMQSTRWAGAIDSVGGTILANVIAQTGYGGSVTSCGLAAGVELPSTVLPFILRGVNLLGVNSVDAPLALREAAWMRLAAETRFELLDELSTEIGLAAVPETADAILAGTVRGRTVVNVRA</sequence>
<dbReference type="InterPro" id="IPR051397">
    <property type="entry name" value="Zn-ADH-like_protein"/>
</dbReference>
<protein>
    <submittedName>
        <fullName evidence="2">Oxidoreductase</fullName>
    </submittedName>
</protein>
<accession>A0ABX5AZ20</accession>
<dbReference type="CDD" id="cd08288">
    <property type="entry name" value="MDR_yhdh"/>
    <property type="match status" value="1"/>
</dbReference>
<dbReference type="EMBL" id="MPZN01000010">
    <property type="protein sequence ID" value="PPL19641.1"/>
    <property type="molecule type" value="Genomic_DNA"/>
</dbReference>
<dbReference type="NCBIfam" id="TIGR02823">
    <property type="entry name" value="oxido_YhdH"/>
    <property type="match status" value="1"/>
</dbReference>
<proteinExistence type="predicted"/>
<dbReference type="InterPro" id="IPR020843">
    <property type="entry name" value="ER"/>
</dbReference>
<comment type="caution">
    <text evidence="2">The sequence shown here is derived from an EMBL/GenBank/DDBJ whole genome shotgun (WGS) entry which is preliminary data.</text>
</comment>
<dbReference type="InterPro" id="IPR013154">
    <property type="entry name" value="ADH-like_N"/>
</dbReference>
<dbReference type="PANTHER" id="PTHR43677:SF1">
    <property type="entry name" value="ACRYLYL-COA REDUCTASE ACUI-RELATED"/>
    <property type="match status" value="1"/>
</dbReference>